<evidence type="ECO:0000313" key="2">
    <source>
        <dbReference type="EMBL" id="RUS79514.1"/>
    </source>
</evidence>
<gene>
    <name evidence="2" type="ORF">EGW08_012712</name>
</gene>
<evidence type="ECO:0000313" key="3">
    <source>
        <dbReference type="Proteomes" id="UP000271974"/>
    </source>
</evidence>
<dbReference type="AlphaFoldDB" id="A0A3S0ZI97"/>
<protein>
    <recommendedName>
        <fullName evidence="1">MULE transposase domain-containing protein</fullName>
    </recommendedName>
</protein>
<dbReference type="PANTHER" id="PTHR35385">
    <property type="entry name" value="PROTEIN B, PUTATIVE-RELATED-RELATED"/>
    <property type="match status" value="1"/>
</dbReference>
<accession>A0A3S0ZI97</accession>
<proteinExistence type="predicted"/>
<feature type="domain" description="MULE transposase" evidence="1">
    <location>
        <begin position="67"/>
        <end position="157"/>
    </location>
</feature>
<dbReference type="OrthoDB" id="6142292at2759"/>
<dbReference type="PANTHER" id="PTHR35385:SF2">
    <property type="entry name" value="PROTEIN B, PUTATIVE-RELATED"/>
    <property type="match status" value="1"/>
</dbReference>
<sequence>MYGKMKGKIVFADILEHVESLDVKTASHIDGNNLVIAIVTPVAERVHQLVPQSGEIAFMDASGGMDRYGTQVVMIMTHTPLGGGLPLGSIFLTSKKSEHMKKGLTMLSDLLGGNAFYGRGKNGPCVFMTDHCEAERKAIREVYPTSTPLLCAFHILQAFWRFLWDKQSGVEKGDRPHIFNLMKGLLYAESVPQLEDKYNIMQSAIVAQNPAVQDHLTKYWSMKEDWALALRQDMLVRGSNTNNIVECCFRSLNDKILRRQKCFNVVQLLNYTAVFVSKYFCRKLLQLISNPGAAAASSSSRKALMKGAEISSEGITYIEGDTNKILTHYVDTSIGTCTA</sequence>
<dbReference type="Proteomes" id="UP000271974">
    <property type="component" value="Unassembled WGS sequence"/>
</dbReference>
<reference evidence="2 3" key="1">
    <citation type="submission" date="2019-01" db="EMBL/GenBank/DDBJ databases">
        <title>A draft genome assembly of the solar-powered sea slug Elysia chlorotica.</title>
        <authorList>
            <person name="Cai H."/>
            <person name="Li Q."/>
            <person name="Fang X."/>
            <person name="Li J."/>
            <person name="Curtis N.E."/>
            <person name="Altenburger A."/>
            <person name="Shibata T."/>
            <person name="Feng M."/>
            <person name="Maeda T."/>
            <person name="Schwartz J.A."/>
            <person name="Shigenobu S."/>
            <person name="Lundholm N."/>
            <person name="Nishiyama T."/>
            <person name="Yang H."/>
            <person name="Hasebe M."/>
            <person name="Li S."/>
            <person name="Pierce S.K."/>
            <person name="Wang J."/>
        </authorList>
    </citation>
    <scope>NUCLEOTIDE SEQUENCE [LARGE SCALE GENOMIC DNA]</scope>
    <source>
        <strain evidence="2">EC2010</strain>
        <tissue evidence="2">Whole organism of an adult</tissue>
    </source>
</reference>
<dbReference type="Pfam" id="PF10551">
    <property type="entry name" value="MULE"/>
    <property type="match status" value="1"/>
</dbReference>
<dbReference type="InterPro" id="IPR018289">
    <property type="entry name" value="MULE_transposase_dom"/>
</dbReference>
<name>A0A3S0ZI97_ELYCH</name>
<comment type="caution">
    <text evidence="2">The sequence shown here is derived from an EMBL/GenBank/DDBJ whole genome shotgun (WGS) entry which is preliminary data.</text>
</comment>
<organism evidence="2 3">
    <name type="scientific">Elysia chlorotica</name>
    <name type="common">Eastern emerald elysia</name>
    <name type="synonym">Sea slug</name>
    <dbReference type="NCBI Taxonomy" id="188477"/>
    <lineage>
        <taxon>Eukaryota</taxon>
        <taxon>Metazoa</taxon>
        <taxon>Spiralia</taxon>
        <taxon>Lophotrochozoa</taxon>
        <taxon>Mollusca</taxon>
        <taxon>Gastropoda</taxon>
        <taxon>Heterobranchia</taxon>
        <taxon>Euthyneura</taxon>
        <taxon>Panpulmonata</taxon>
        <taxon>Sacoglossa</taxon>
        <taxon>Placobranchoidea</taxon>
        <taxon>Plakobranchidae</taxon>
        <taxon>Elysia</taxon>
    </lineage>
</organism>
<evidence type="ECO:0000259" key="1">
    <source>
        <dbReference type="Pfam" id="PF10551"/>
    </source>
</evidence>
<dbReference type="EMBL" id="RQTK01000446">
    <property type="protein sequence ID" value="RUS79514.1"/>
    <property type="molecule type" value="Genomic_DNA"/>
</dbReference>
<keyword evidence="3" id="KW-1185">Reference proteome</keyword>
<dbReference type="STRING" id="188477.A0A3S0ZI97"/>